<feature type="compositionally biased region" description="Acidic residues" evidence="1">
    <location>
        <begin position="21"/>
        <end position="42"/>
    </location>
</feature>
<feature type="region of interest" description="Disordered" evidence="1">
    <location>
        <begin position="375"/>
        <end position="414"/>
    </location>
</feature>
<dbReference type="EMBL" id="CM018052">
    <property type="protein sequence ID" value="KAA8515089.1"/>
    <property type="molecule type" value="Genomic_DNA"/>
</dbReference>
<feature type="compositionally biased region" description="Low complexity" evidence="1">
    <location>
        <begin position="93"/>
        <end position="103"/>
    </location>
</feature>
<dbReference type="PANTHER" id="PTHR13464">
    <property type="entry name" value="TRANSCRIPTIONAL REGULATOR PROTEIN HCNGP"/>
    <property type="match status" value="1"/>
</dbReference>
<feature type="compositionally biased region" description="Polar residues" evidence="1">
    <location>
        <begin position="48"/>
        <end position="68"/>
    </location>
</feature>
<dbReference type="Proteomes" id="UP000325577">
    <property type="component" value="Linkage Group LG9"/>
</dbReference>
<reference evidence="2 3" key="1">
    <citation type="submission" date="2019-09" db="EMBL/GenBank/DDBJ databases">
        <title>A chromosome-level genome assembly of the Chinese tupelo Nyssa sinensis.</title>
        <authorList>
            <person name="Yang X."/>
            <person name="Kang M."/>
            <person name="Yang Y."/>
            <person name="Xiong H."/>
            <person name="Wang M."/>
            <person name="Zhang Z."/>
            <person name="Wang Z."/>
            <person name="Wu H."/>
            <person name="Ma T."/>
            <person name="Liu J."/>
            <person name="Xi Z."/>
        </authorList>
    </citation>
    <scope>NUCLEOTIDE SEQUENCE [LARGE SCALE GENOMIC DNA]</scope>
    <source>
        <strain evidence="2">J267</strain>
        <tissue evidence="2">Leaf</tissue>
    </source>
</reference>
<feature type="region of interest" description="Disordered" evidence="1">
    <location>
        <begin position="17"/>
        <end position="121"/>
    </location>
</feature>
<organism evidence="2 3">
    <name type="scientific">Nyssa sinensis</name>
    <dbReference type="NCBI Taxonomy" id="561372"/>
    <lineage>
        <taxon>Eukaryota</taxon>
        <taxon>Viridiplantae</taxon>
        <taxon>Streptophyta</taxon>
        <taxon>Embryophyta</taxon>
        <taxon>Tracheophyta</taxon>
        <taxon>Spermatophyta</taxon>
        <taxon>Magnoliopsida</taxon>
        <taxon>eudicotyledons</taxon>
        <taxon>Gunneridae</taxon>
        <taxon>Pentapetalae</taxon>
        <taxon>asterids</taxon>
        <taxon>Cornales</taxon>
        <taxon>Nyssaceae</taxon>
        <taxon>Nyssa</taxon>
    </lineage>
</organism>
<name>A0A5J4ZB12_9ASTE</name>
<evidence type="ECO:0000313" key="2">
    <source>
        <dbReference type="EMBL" id="KAA8515089.1"/>
    </source>
</evidence>
<proteinExistence type="predicted"/>
<dbReference type="InterPro" id="IPR012479">
    <property type="entry name" value="SAP30BP"/>
</dbReference>
<evidence type="ECO:0008006" key="4">
    <source>
        <dbReference type="Google" id="ProtNLM"/>
    </source>
</evidence>
<accession>A0A5J4ZB12</accession>
<dbReference type="GO" id="GO:0005634">
    <property type="term" value="C:nucleus"/>
    <property type="evidence" value="ECO:0007669"/>
    <property type="project" value="TreeGrafter"/>
</dbReference>
<feature type="compositionally biased region" description="Basic and acidic residues" evidence="1">
    <location>
        <begin position="321"/>
        <end position="334"/>
    </location>
</feature>
<feature type="compositionally biased region" description="Basic and acidic residues" evidence="1">
    <location>
        <begin position="378"/>
        <end position="399"/>
    </location>
</feature>
<dbReference type="OrthoDB" id="1714508at2759"/>
<protein>
    <recommendedName>
        <fullName evidence="4">SAP30-binding protein</fullName>
    </recommendedName>
</protein>
<dbReference type="AlphaFoldDB" id="A0A5J4ZB12"/>
<gene>
    <name evidence="2" type="ORF">F0562_018124</name>
</gene>
<keyword evidence="3" id="KW-1185">Reference proteome</keyword>
<dbReference type="GO" id="GO:0006355">
    <property type="term" value="P:regulation of DNA-templated transcription"/>
    <property type="evidence" value="ECO:0007669"/>
    <property type="project" value="InterPro"/>
</dbReference>
<evidence type="ECO:0000313" key="3">
    <source>
        <dbReference type="Proteomes" id="UP000325577"/>
    </source>
</evidence>
<dbReference type="PANTHER" id="PTHR13464:SF0">
    <property type="entry name" value="SAP30-BINDING PROTEIN"/>
    <property type="match status" value="1"/>
</dbReference>
<evidence type="ECO:0000256" key="1">
    <source>
        <dbReference type="SAM" id="MobiDB-lite"/>
    </source>
</evidence>
<feature type="compositionally biased region" description="Polar residues" evidence="1">
    <location>
        <begin position="75"/>
        <end position="92"/>
    </location>
</feature>
<feature type="region of interest" description="Disordered" evidence="1">
    <location>
        <begin position="420"/>
        <end position="439"/>
    </location>
</feature>
<sequence length="471" mass="51394">MASGKKNSEGIALLSLSSIYGDEDDEMEDIDQDLEKEDDNVEDKDTNNIEGDSINMNDSNDRIVTSDSANDDTPPLSNDNSTPRPPNFGTSTPQQPQLSVLSPQPQPTPPRQLIPSDLNRSMKGTLTIVDYGHDEFAMSPEAEEGEIVTTGRVMFGAELQTANGDFQEKTPPGTVQVLTPNAQTTPPQSSEQLDPSLSDAIDYAVNQTESAEVEEAVGMSVEVPKDVDPLDRFLPPPPKAKCSDELQDKIKKFLAYKKSGKSFNSEVRNRKEYRNPDFLLHAVMYQDIDQIGSCFSKDVFDPHGYDKSDYYDEIEADMKREMERKEQEKKKSQKVDFMSGGTQPGTVASAPKINLPIPGVSTVAAGGVPSVPAAVDGVARDGRQNKKSKWDKVDGDRRNPLPAGGQDSASAVGAHAALLTAANAGNKDDGRRRRKGLVKGGWREELKPFIVHLDNITPTNMKMDAVALTKL</sequence>
<feature type="region of interest" description="Disordered" evidence="1">
    <location>
        <begin position="321"/>
        <end position="350"/>
    </location>
</feature>
<dbReference type="Pfam" id="PF07818">
    <property type="entry name" value="HCNGP"/>
    <property type="match status" value="1"/>
</dbReference>